<evidence type="ECO:0000259" key="3">
    <source>
        <dbReference type="Pfam" id="PF16383"/>
    </source>
</evidence>
<accession>A0A7J4YS62</accession>
<dbReference type="PROSITE" id="PS51257">
    <property type="entry name" value="PROKAR_LIPOPROTEIN"/>
    <property type="match status" value="1"/>
</dbReference>
<dbReference type="SUPFAM" id="SSF51126">
    <property type="entry name" value="Pectin lyase-like"/>
    <property type="match status" value="1"/>
</dbReference>
<dbReference type="InterPro" id="IPR032155">
    <property type="entry name" value="DUF4992"/>
</dbReference>
<organism evidence="5 7">
    <name type="scientific">Bacteroides finegoldii</name>
    <dbReference type="NCBI Taxonomy" id="338188"/>
    <lineage>
        <taxon>Bacteria</taxon>
        <taxon>Pseudomonadati</taxon>
        <taxon>Bacteroidota</taxon>
        <taxon>Bacteroidia</taxon>
        <taxon>Bacteroidales</taxon>
        <taxon>Bacteroidaceae</taxon>
        <taxon>Bacteroides</taxon>
    </lineage>
</organism>
<sequence>MKNNLKFLRRKSIGMALIGVLTFFTACDKGIDADEVFVPNVTNSTLESPKADDVTITLSPDGTKLVVAWPVVDGAGGYEFTLYNVDNNENPIVVGIEKEIVDGCSVSRIVESDTQYKAVIRTLGNAKYNNKEAEVASEVPYSTLALSDATIESGSINEWLKANPIPEDKIGQEYTIDLVGGQEYTLDDVIDFADQQVTIRGSKVNHAKIKMTGNASFLTNNGFKLKFADIDCKNLESETLLGTSTTPDEGSQVATGEYVVSNPIMLQGCNVTGLNRYLFYDMNKVKYCIDYLGFSDCNIQVQQNDILVRAAKSSIIRMDIVKSTLWSTQQAGKHFMQISGQRPNKISGRTGAEFNFLNTTFYNIAYSKDFVNWNNYRGQSCVFLNFQNTLFVDCGNNDITNKMQGNANMKHDYKNNAYWYNNAEGKDKYDTTATFSDPQMKNPKKGDFTLSSTEHIAKRIGDPRWLPEEIVE</sequence>
<evidence type="ECO:0000259" key="4">
    <source>
        <dbReference type="Pfam" id="PF17161"/>
    </source>
</evidence>
<dbReference type="Proteomes" id="UP000440198">
    <property type="component" value="Unassembled WGS sequence"/>
</dbReference>
<evidence type="ECO:0000313" key="6">
    <source>
        <dbReference type="EMBL" id="KAA5258942.1"/>
    </source>
</evidence>
<feature type="domain" description="DUF5123" evidence="4">
    <location>
        <begin position="355"/>
        <end position="465"/>
    </location>
</feature>
<feature type="chain" id="PRO_5044658639" evidence="1">
    <location>
        <begin position="27"/>
        <end position="472"/>
    </location>
</feature>
<protein>
    <submittedName>
        <fullName evidence="5">DUF4957 domain-containing protein</fullName>
    </submittedName>
</protein>
<dbReference type="InterPro" id="IPR033427">
    <property type="entry name" value="DUF5123"/>
</dbReference>
<dbReference type="Proteomes" id="UP000421791">
    <property type="component" value="Unassembled WGS sequence"/>
</dbReference>
<dbReference type="EMBL" id="VWAG01000006">
    <property type="protein sequence ID" value="KAA5258942.1"/>
    <property type="molecule type" value="Genomic_DNA"/>
</dbReference>
<comment type="caution">
    <text evidence="5">The sequence shown here is derived from an EMBL/GenBank/DDBJ whole genome shotgun (WGS) entry which is preliminary data.</text>
</comment>
<dbReference type="RefSeq" id="WP_007752987.1">
    <property type="nucleotide sequence ID" value="NZ_CAUFJA010000017.1"/>
</dbReference>
<dbReference type="Pfam" id="PF16383">
    <property type="entry name" value="DUF4992"/>
    <property type="match status" value="1"/>
</dbReference>
<dbReference type="GeneID" id="92988524"/>
<dbReference type="InterPro" id="IPR032530">
    <property type="entry name" value="DUF4957"/>
</dbReference>
<dbReference type="InterPro" id="IPR011050">
    <property type="entry name" value="Pectin_lyase_fold/virulence"/>
</dbReference>
<dbReference type="AlphaFoldDB" id="A0A7J4YS62"/>
<proteinExistence type="predicted"/>
<evidence type="ECO:0000313" key="8">
    <source>
        <dbReference type="Proteomes" id="UP000440198"/>
    </source>
</evidence>
<reference evidence="7 8" key="1">
    <citation type="journal article" date="2019" name="Nat. Med.">
        <title>A library of human gut bacterial isolates paired with longitudinal multiomics data enables mechanistic microbiome research.</title>
        <authorList>
            <person name="Poyet M."/>
            <person name="Groussin M."/>
            <person name="Gibbons S.M."/>
            <person name="Avila-Pacheco J."/>
            <person name="Jiang X."/>
            <person name="Kearney S.M."/>
            <person name="Perrotta A.R."/>
            <person name="Berdy B."/>
            <person name="Zhao S."/>
            <person name="Lieberman T.D."/>
            <person name="Swanson P.K."/>
            <person name="Smith M."/>
            <person name="Roesemann S."/>
            <person name="Alexander J.E."/>
            <person name="Rich S.A."/>
            <person name="Livny J."/>
            <person name="Vlamakis H."/>
            <person name="Clish C."/>
            <person name="Bullock K."/>
            <person name="Deik A."/>
            <person name="Scott J."/>
            <person name="Pierce K.A."/>
            <person name="Xavier R.J."/>
            <person name="Alm E.J."/>
        </authorList>
    </citation>
    <scope>NUCLEOTIDE SEQUENCE [LARGE SCALE GENOMIC DNA]</scope>
    <source>
        <strain evidence="6 8">BIOML-A2</strain>
        <strain evidence="5 7">BIOML-A6</strain>
    </source>
</reference>
<name>A0A7J4YS62_9BACE</name>
<feature type="signal peptide" evidence="1">
    <location>
        <begin position="1"/>
        <end position="26"/>
    </location>
</feature>
<dbReference type="Pfam" id="PF16318">
    <property type="entry name" value="DUF4957"/>
    <property type="match status" value="1"/>
</dbReference>
<keyword evidence="1" id="KW-0732">Signal</keyword>
<feature type="domain" description="DUF4992" evidence="3">
    <location>
        <begin position="1"/>
        <end position="169"/>
    </location>
</feature>
<evidence type="ECO:0000259" key="2">
    <source>
        <dbReference type="Pfam" id="PF16318"/>
    </source>
</evidence>
<keyword evidence="8" id="KW-1185">Reference proteome</keyword>
<dbReference type="Pfam" id="PF17161">
    <property type="entry name" value="DUF5123"/>
    <property type="match status" value="1"/>
</dbReference>
<evidence type="ECO:0000313" key="5">
    <source>
        <dbReference type="EMBL" id="KAA5231970.1"/>
    </source>
</evidence>
<feature type="domain" description="DUF4957" evidence="2">
    <location>
        <begin position="183"/>
        <end position="328"/>
    </location>
</feature>
<evidence type="ECO:0000256" key="1">
    <source>
        <dbReference type="SAM" id="SignalP"/>
    </source>
</evidence>
<evidence type="ECO:0000313" key="7">
    <source>
        <dbReference type="Proteomes" id="UP000421791"/>
    </source>
</evidence>
<dbReference type="EMBL" id="VWAK01000004">
    <property type="protein sequence ID" value="KAA5231970.1"/>
    <property type="molecule type" value="Genomic_DNA"/>
</dbReference>
<gene>
    <name evidence="6" type="ORF">F2Z09_05210</name>
    <name evidence="5" type="ORF">F2Z22_04080</name>
</gene>